<keyword evidence="7" id="KW-0408">Iron</keyword>
<dbReference type="PANTHER" id="PTHR35457">
    <property type="entry name" value="HEME A SYNTHASE"/>
    <property type="match status" value="1"/>
</dbReference>
<proteinExistence type="predicted"/>
<evidence type="ECO:0000256" key="1">
    <source>
        <dbReference type="ARBA" id="ARBA00004141"/>
    </source>
</evidence>
<feature type="transmembrane region" description="Helical" evidence="12">
    <location>
        <begin position="335"/>
        <end position="353"/>
    </location>
</feature>
<feature type="transmembrane region" description="Helical" evidence="12">
    <location>
        <begin position="306"/>
        <end position="329"/>
    </location>
</feature>
<evidence type="ECO:0000256" key="2">
    <source>
        <dbReference type="ARBA" id="ARBA00022475"/>
    </source>
</evidence>
<feature type="transmembrane region" description="Helical" evidence="12">
    <location>
        <begin position="223"/>
        <end position="241"/>
    </location>
</feature>
<keyword evidence="6" id="KW-0560">Oxidoreductase</keyword>
<dbReference type="eggNOG" id="COG1612">
    <property type="taxonomic scope" value="Bacteria"/>
</dbReference>
<feature type="transmembrane region" description="Helical" evidence="12">
    <location>
        <begin position="155"/>
        <end position="176"/>
    </location>
</feature>
<evidence type="ECO:0000313" key="14">
    <source>
        <dbReference type="Proteomes" id="UP000010953"/>
    </source>
</evidence>
<keyword evidence="14" id="KW-1185">Reference proteome</keyword>
<dbReference type="GO" id="GO:0006784">
    <property type="term" value="P:heme A biosynthetic process"/>
    <property type="evidence" value="ECO:0007669"/>
    <property type="project" value="InterPro"/>
</dbReference>
<evidence type="ECO:0000256" key="12">
    <source>
        <dbReference type="SAM" id="Phobius"/>
    </source>
</evidence>
<evidence type="ECO:0000256" key="10">
    <source>
        <dbReference type="ARBA" id="ARBA00023157"/>
    </source>
</evidence>
<dbReference type="InParanoid" id="M7XY63"/>
<keyword evidence="5 12" id="KW-1133">Transmembrane helix</keyword>
<dbReference type="Proteomes" id="UP000010953">
    <property type="component" value="Unassembled WGS sequence"/>
</dbReference>
<comment type="pathway">
    <text evidence="11">Porphyrin-containing compound metabolism.</text>
</comment>
<comment type="caution">
    <text evidence="13">The sequence shown here is derived from an EMBL/GenBank/DDBJ whole genome shotgun (WGS) entry which is preliminary data.</text>
</comment>
<evidence type="ECO:0000256" key="8">
    <source>
        <dbReference type="ARBA" id="ARBA00023133"/>
    </source>
</evidence>
<name>M7XY63_9BACT</name>
<gene>
    <name evidence="13" type="ORF">C943_00690</name>
</gene>
<keyword evidence="8" id="KW-0350">Heme biosynthesis</keyword>
<evidence type="ECO:0000256" key="7">
    <source>
        <dbReference type="ARBA" id="ARBA00023004"/>
    </source>
</evidence>
<evidence type="ECO:0000256" key="4">
    <source>
        <dbReference type="ARBA" id="ARBA00022723"/>
    </source>
</evidence>
<evidence type="ECO:0000256" key="5">
    <source>
        <dbReference type="ARBA" id="ARBA00022989"/>
    </source>
</evidence>
<keyword evidence="2" id="KW-1003">Cell membrane</keyword>
<feature type="transmembrane region" description="Helical" evidence="12">
    <location>
        <begin position="125"/>
        <end position="143"/>
    </location>
</feature>
<keyword evidence="10" id="KW-1015">Disulfide bond</keyword>
<keyword evidence="9 12" id="KW-0472">Membrane</keyword>
<evidence type="ECO:0000256" key="11">
    <source>
        <dbReference type="ARBA" id="ARBA00023444"/>
    </source>
</evidence>
<evidence type="ECO:0000256" key="3">
    <source>
        <dbReference type="ARBA" id="ARBA00022692"/>
    </source>
</evidence>
<reference evidence="13" key="1">
    <citation type="submission" date="2013-01" db="EMBL/GenBank/DDBJ databases">
        <title>Genome assembly of Mariniradius saccharolyticus AK6.</title>
        <authorList>
            <person name="Vaidya B."/>
            <person name="Khatri I."/>
            <person name="Tanuku N.R.S."/>
            <person name="Subramanian S."/>
            <person name="Pinnaka A."/>
        </authorList>
    </citation>
    <scope>NUCLEOTIDE SEQUENCE [LARGE SCALE GENOMIC DNA]</scope>
    <source>
        <strain evidence="13">AK6</strain>
    </source>
</reference>
<accession>M7XY63</accession>
<feature type="transmembrane region" description="Helical" evidence="12">
    <location>
        <begin position="182"/>
        <end position="203"/>
    </location>
</feature>
<dbReference type="AlphaFoldDB" id="M7XY63"/>
<organism evidence="13 14">
    <name type="scientific">Mariniradius saccharolyticus AK6</name>
    <dbReference type="NCBI Taxonomy" id="1239962"/>
    <lineage>
        <taxon>Bacteria</taxon>
        <taxon>Pseudomonadati</taxon>
        <taxon>Bacteroidota</taxon>
        <taxon>Cytophagia</taxon>
        <taxon>Cytophagales</taxon>
        <taxon>Cyclobacteriaceae</taxon>
        <taxon>Mariniradius</taxon>
    </lineage>
</organism>
<dbReference type="Pfam" id="PF02628">
    <property type="entry name" value="COX15-CtaA"/>
    <property type="match status" value="1"/>
</dbReference>
<sequence length="371" mass="42142">MKRHCWSLMNQKHLNQISSFRRISLVTVIAVYFLIFVGGIVRSTGSGMGCPDWPKCFGSWVPPTSESQLPKNYQEIYAAKRVEKNDRFVAQLESLGFNEKADQIKNDKSILVEQPFNAVKTWIEYVNRLIGVAIGMLVILTVWRSLPLFAVDKSIPVISILTLVLVIFQGWIGSIVVSTNLLPWMITVHMMLALLIVGLLLFIHQKAYKLKYPVFHQTEKSSFLYNLLMLGLVLMLGQIVLGTEVREQVDMVAVEFGNMVRGEWIAQLGLEFLIHRSYSLLILGVHVLFFVKVYQHSIRRAGIYKWSQILVLVLLVEIVSGVGMAYFAIPAFLQPIHLLFGSLIIGIQFVLLMQLNSQKNLKLVSVRNEHS</sequence>
<dbReference type="InterPro" id="IPR003780">
    <property type="entry name" value="COX15/CtaA_fam"/>
</dbReference>
<dbReference type="InterPro" id="IPR050450">
    <property type="entry name" value="COX15/CtaA_HemeA_synthase"/>
</dbReference>
<keyword evidence="4" id="KW-0479">Metal-binding</keyword>
<dbReference type="GO" id="GO:0046872">
    <property type="term" value="F:metal ion binding"/>
    <property type="evidence" value="ECO:0007669"/>
    <property type="project" value="UniProtKB-KW"/>
</dbReference>
<dbReference type="GO" id="GO:0016491">
    <property type="term" value="F:oxidoreductase activity"/>
    <property type="evidence" value="ECO:0007669"/>
    <property type="project" value="UniProtKB-KW"/>
</dbReference>
<dbReference type="STRING" id="1239962.C943_00690"/>
<evidence type="ECO:0000256" key="6">
    <source>
        <dbReference type="ARBA" id="ARBA00023002"/>
    </source>
</evidence>
<feature type="transmembrane region" description="Helical" evidence="12">
    <location>
        <begin position="277"/>
        <end position="294"/>
    </location>
</feature>
<dbReference type="EMBL" id="AMZY02000010">
    <property type="protein sequence ID" value="EMS33412.1"/>
    <property type="molecule type" value="Genomic_DNA"/>
</dbReference>
<comment type="subcellular location">
    <subcellularLocation>
        <location evidence="1">Membrane</location>
        <topology evidence="1">Multi-pass membrane protein</topology>
    </subcellularLocation>
</comment>
<dbReference type="GO" id="GO:0016020">
    <property type="term" value="C:membrane"/>
    <property type="evidence" value="ECO:0007669"/>
    <property type="project" value="UniProtKB-SubCell"/>
</dbReference>
<feature type="transmembrane region" description="Helical" evidence="12">
    <location>
        <begin position="20"/>
        <end position="41"/>
    </location>
</feature>
<keyword evidence="3 12" id="KW-0812">Transmembrane</keyword>
<protein>
    <submittedName>
        <fullName evidence="13">Heme A synthase, cytochrome oxidase biogenesis protein Cox15-CtaA</fullName>
    </submittedName>
</protein>
<dbReference type="PANTHER" id="PTHR35457:SF1">
    <property type="entry name" value="HEME A SYNTHASE"/>
    <property type="match status" value="1"/>
</dbReference>
<evidence type="ECO:0000313" key="13">
    <source>
        <dbReference type="EMBL" id="EMS33412.1"/>
    </source>
</evidence>
<evidence type="ECO:0000256" key="9">
    <source>
        <dbReference type="ARBA" id="ARBA00023136"/>
    </source>
</evidence>